<dbReference type="SMART" id="SM00822">
    <property type="entry name" value="PKS_KR"/>
    <property type="match status" value="1"/>
</dbReference>
<keyword evidence="3" id="KW-0597">Phosphoprotein</keyword>
<dbReference type="EMBL" id="CP005386">
    <property type="protein sequence ID" value="AGL28372.1"/>
    <property type="molecule type" value="Genomic_DNA"/>
</dbReference>
<evidence type="ECO:0000313" key="8">
    <source>
        <dbReference type="Proteomes" id="UP000013548"/>
    </source>
</evidence>
<dbReference type="Gene3D" id="3.40.50.720">
    <property type="entry name" value="NAD(P)-binding Rossmann-like Domain"/>
    <property type="match status" value="1"/>
</dbReference>
<proteinExistence type="predicted"/>
<dbReference type="SMART" id="SM00823">
    <property type="entry name" value="PKS_PP"/>
    <property type="match status" value="1"/>
</dbReference>
<dbReference type="BioCyc" id="MTUB1310114:G13A2-2951-MONOMER"/>
<dbReference type="Gene3D" id="1.10.1200.10">
    <property type="entry name" value="ACP-like"/>
    <property type="match status" value="1"/>
</dbReference>
<sequence length="303" mass="32648">MQALLAARDRDGAAPIRGIIHAAGITNDQLVTSMTGDAVRQVMWPKIGGSQVLHDAFPPGSVDFFYLTASAAGIFGIPGQGSYAAANSYLDALARARRQQGCHTMSLDWVAWRGLGLAADAQLVSEELARMGSRDITPSEAFTAWEFVDGYDVGRSGAHARMRADGSGANAYLLPARNWSVMAATEVRSELEQGLRRIIAAELRVPEKELDTDRPFAELGLNSLMAMAIRREAEQFVGIELSATMLFNHPTVKSLASYLAKRVAPHDVSQDNQISALSSSAGSVLDSLFDRIESEPPEAERSV</sequence>
<feature type="domain" description="Carrier" evidence="6">
    <location>
        <begin position="186"/>
        <end position="263"/>
    </location>
</feature>
<dbReference type="HOGENOM" id="CLU_917728_0_0_11"/>
<dbReference type="PATRIC" id="fig|1310114.3.peg.4285"/>
<dbReference type="PANTHER" id="PTHR43775:SF37">
    <property type="entry name" value="SI:DKEY-61P9.11"/>
    <property type="match status" value="1"/>
</dbReference>
<dbReference type="InterPro" id="IPR036736">
    <property type="entry name" value="ACP-like_sf"/>
</dbReference>
<dbReference type="GO" id="GO:0006633">
    <property type="term" value="P:fatty acid biosynthetic process"/>
    <property type="evidence" value="ECO:0007669"/>
    <property type="project" value="TreeGrafter"/>
</dbReference>
<dbReference type="GO" id="GO:0031177">
    <property type="term" value="F:phosphopantetheine binding"/>
    <property type="evidence" value="ECO:0007669"/>
    <property type="project" value="InterPro"/>
</dbReference>
<dbReference type="SMART" id="SM01294">
    <property type="entry name" value="PKS_PP_betabranch"/>
    <property type="match status" value="1"/>
</dbReference>
<dbReference type="InterPro" id="IPR006162">
    <property type="entry name" value="Ppantetheine_attach_site"/>
</dbReference>
<keyword evidence="5" id="KW-0511">Multifunctional enzyme</keyword>
<dbReference type="SUPFAM" id="SSF47336">
    <property type="entry name" value="ACP-like"/>
    <property type="match status" value="1"/>
</dbReference>
<dbReference type="Pfam" id="PF08659">
    <property type="entry name" value="KR"/>
    <property type="match status" value="1"/>
</dbReference>
<organism evidence="7 8">
    <name type="scientific">Mycobacterium tuberculosis CAS/NITR204</name>
    <dbReference type="NCBI Taxonomy" id="1310114"/>
    <lineage>
        <taxon>Bacteria</taxon>
        <taxon>Bacillati</taxon>
        <taxon>Actinomycetota</taxon>
        <taxon>Actinomycetes</taxon>
        <taxon>Mycobacteriales</taxon>
        <taxon>Mycobacteriaceae</taxon>
        <taxon>Mycobacterium</taxon>
        <taxon>Mycobacterium tuberculosis complex</taxon>
    </lineage>
</organism>
<dbReference type="FunFam" id="1.10.1200.10:FF:000019">
    <property type="entry name" value="Phenolpthiocerol synthesis type-I polyketide synthase PPSA"/>
    <property type="match status" value="1"/>
</dbReference>
<dbReference type="GO" id="GO:0004312">
    <property type="term" value="F:fatty acid synthase activity"/>
    <property type="evidence" value="ECO:0007669"/>
    <property type="project" value="TreeGrafter"/>
</dbReference>
<dbReference type="InterPro" id="IPR050091">
    <property type="entry name" value="PKS_NRPS_Biosynth_Enz"/>
</dbReference>
<name>R4MLL4_MYCTX</name>
<keyword evidence="2" id="KW-0596">Phosphopantetheine</keyword>
<evidence type="ECO:0000256" key="5">
    <source>
        <dbReference type="ARBA" id="ARBA00023268"/>
    </source>
</evidence>
<dbReference type="InterPro" id="IPR057326">
    <property type="entry name" value="KR_dom"/>
</dbReference>
<evidence type="ECO:0000256" key="2">
    <source>
        <dbReference type="ARBA" id="ARBA00022450"/>
    </source>
</evidence>
<dbReference type="InterPro" id="IPR020806">
    <property type="entry name" value="PKS_PP-bd"/>
</dbReference>
<dbReference type="PROSITE" id="PS00012">
    <property type="entry name" value="PHOSPHOPANTETHEINE"/>
    <property type="match status" value="1"/>
</dbReference>
<protein>
    <submittedName>
        <fullName evidence="7">Phenolpthiocerol synthesis polyketide synthase PpsA</fullName>
    </submittedName>
</protein>
<dbReference type="AlphaFoldDB" id="R4MLL4"/>
<evidence type="ECO:0000256" key="3">
    <source>
        <dbReference type="ARBA" id="ARBA00022553"/>
    </source>
</evidence>
<dbReference type="InterPro" id="IPR036291">
    <property type="entry name" value="NAD(P)-bd_dom_sf"/>
</dbReference>
<evidence type="ECO:0000313" key="7">
    <source>
        <dbReference type="EMBL" id="AGL28372.1"/>
    </source>
</evidence>
<dbReference type="InterPro" id="IPR013968">
    <property type="entry name" value="PKS_KR"/>
</dbReference>
<dbReference type="PROSITE" id="PS50075">
    <property type="entry name" value="CARRIER"/>
    <property type="match status" value="1"/>
</dbReference>
<accession>R4MLL4</accession>
<gene>
    <name evidence="7" type="ORF">J113_20335</name>
</gene>
<dbReference type="Proteomes" id="UP000013548">
    <property type="component" value="Chromosome"/>
</dbReference>
<evidence type="ECO:0000256" key="4">
    <source>
        <dbReference type="ARBA" id="ARBA00022857"/>
    </source>
</evidence>
<dbReference type="InterPro" id="IPR009081">
    <property type="entry name" value="PP-bd_ACP"/>
</dbReference>
<dbReference type="Pfam" id="PF00550">
    <property type="entry name" value="PP-binding"/>
    <property type="match status" value="1"/>
</dbReference>
<dbReference type="SUPFAM" id="SSF51735">
    <property type="entry name" value="NAD(P)-binding Rossmann-fold domains"/>
    <property type="match status" value="1"/>
</dbReference>
<keyword evidence="4" id="KW-0521">NADP</keyword>
<evidence type="ECO:0000259" key="6">
    <source>
        <dbReference type="PROSITE" id="PS50075"/>
    </source>
</evidence>
<dbReference type="PANTHER" id="PTHR43775">
    <property type="entry name" value="FATTY ACID SYNTHASE"/>
    <property type="match status" value="1"/>
</dbReference>
<reference evidence="7 8" key="1">
    <citation type="journal article" date="2013" name="Genome Announc.">
        <title>Whole-Genome Sequences of Four Clinical Isolates of Mycobacterium tuberculosis from Tamil Nadu, South India.</title>
        <authorList>
            <person name="Narayanan S."/>
            <person name="Deshpande U."/>
        </authorList>
    </citation>
    <scope>NUCLEOTIDE SEQUENCE [LARGE SCALE GENOMIC DNA]</scope>
    <source>
        <strain evidence="7 8">CAS/NITR204</strain>
    </source>
</reference>
<evidence type="ECO:0000256" key="1">
    <source>
        <dbReference type="ARBA" id="ARBA00001957"/>
    </source>
</evidence>
<dbReference type="KEGG" id="mtuc:J113_20335"/>
<dbReference type="CDD" id="cd05274">
    <property type="entry name" value="KR_FAS_SDR_x"/>
    <property type="match status" value="1"/>
</dbReference>
<comment type="cofactor">
    <cofactor evidence="1">
        <name>pantetheine 4'-phosphate</name>
        <dbReference type="ChEBI" id="CHEBI:47942"/>
    </cofactor>
</comment>